<dbReference type="InterPro" id="IPR027463">
    <property type="entry name" value="AcrB_DN_DC_subdom"/>
</dbReference>
<name>A0ABT9FK69_9GAMM</name>
<dbReference type="Gene3D" id="3.30.70.1440">
    <property type="entry name" value="Multidrug efflux transporter AcrB pore domain"/>
    <property type="match status" value="1"/>
</dbReference>
<dbReference type="Gene3D" id="3.30.2090.10">
    <property type="entry name" value="Multidrug efflux transporter AcrB TolC docking domain, DN and DC subdomains"/>
    <property type="match status" value="1"/>
</dbReference>
<accession>A0ABT9FK69</accession>
<dbReference type="EMBL" id="JAUYVT010000101">
    <property type="protein sequence ID" value="MDP2567167.1"/>
    <property type="molecule type" value="Genomic_DNA"/>
</dbReference>
<feature type="non-terminal residue" evidence="1">
    <location>
        <position position="90"/>
    </location>
</feature>
<dbReference type="Proteomes" id="UP001177212">
    <property type="component" value="Unassembled WGS sequence"/>
</dbReference>
<protein>
    <submittedName>
        <fullName evidence="1">Uncharacterized protein</fullName>
    </submittedName>
</protein>
<feature type="non-terminal residue" evidence="1">
    <location>
        <position position="1"/>
    </location>
</feature>
<evidence type="ECO:0000313" key="2">
    <source>
        <dbReference type="Proteomes" id="UP001177212"/>
    </source>
</evidence>
<evidence type="ECO:0000313" key="1">
    <source>
        <dbReference type="EMBL" id="MDP2567167.1"/>
    </source>
</evidence>
<keyword evidence="2" id="KW-1185">Reference proteome</keyword>
<organism evidence="1 2">
    <name type="scientific">Pseudoalteromonas marina</name>
    <dbReference type="NCBI Taxonomy" id="267375"/>
    <lineage>
        <taxon>Bacteria</taxon>
        <taxon>Pseudomonadati</taxon>
        <taxon>Pseudomonadota</taxon>
        <taxon>Gammaproteobacteria</taxon>
        <taxon>Alteromonadales</taxon>
        <taxon>Pseudoalteromonadaceae</taxon>
        <taxon>Pseudoalteromonas</taxon>
    </lineage>
</organism>
<comment type="caution">
    <text evidence="1">The sequence shown here is derived from an EMBL/GenBank/DDBJ whole genome shotgun (WGS) entry which is preliminary data.</text>
</comment>
<dbReference type="RefSeq" id="WP_305473510.1">
    <property type="nucleotide sequence ID" value="NZ_JAUYVT010000101.1"/>
</dbReference>
<proteinExistence type="predicted"/>
<reference evidence="1" key="1">
    <citation type="submission" date="2023-07" db="EMBL/GenBank/DDBJ databases">
        <title>Genome content predicts the carbon catabolic preferences of heterotrophic bacteria.</title>
        <authorList>
            <person name="Gralka M."/>
        </authorList>
    </citation>
    <scope>NUCLEOTIDE SEQUENCE</scope>
    <source>
        <strain evidence="1">4G09</strain>
    </source>
</reference>
<gene>
    <name evidence="1" type="ORF">Q8W34_21315</name>
</gene>
<sequence length="90" mass="9669">SSYAQSEIGPGGSDLDVEVAGRNLEDVEKAATEILRALRDKEGVTEVFQDFFGGRQEVQLTLNAYGYAVGLTPQSLAEQLRNAFSGAETD</sequence>